<dbReference type="EMBL" id="FN555004">
    <property type="protein sequence ID" value="CBG40585.1"/>
    <property type="molecule type" value="Genomic_DNA"/>
</dbReference>
<dbReference type="PANTHER" id="PTHR30563">
    <property type="entry name" value="DNA RECOMBINATION PROTEIN RMUC"/>
    <property type="match status" value="1"/>
</dbReference>
<evidence type="ECO:0000256" key="1">
    <source>
        <dbReference type="ARBA" id="ARBA00003416"/>
    </source>
</evidence>
<reference evidence="6 7" key="1">
    <citation type="journal article" date="2010" name="BMC Genomics">
        <title>Comparative genomics and proteomics of Helicobacter mustelae, an ulcerogenic and carcinogenic gastric pathogen.</title>
        <authorList>
            <person name="O'Toole P.W."/>
            <person name="Snelling W.J."/>
            <person name="Canchaya C."/>
            <person name="Forde B.M."/>
            <person name="Hardie K.R."/>
            <person name="Josenhans C."/>
            <person name="Graham R.L.J."/>
            <person name="McMullan G."/>
            <person name="Parkhill J."/>
            <person name="Belda E."/>
            <person name="Bentley S.D."/>
        </authorList>
    </citation>
    <scope>NUCLEOTIDE SEQUENCE [LARGE SCALE GENOMIC DNA]</scope>
    <source>
        <strain evidence="7">ATCC 43772 / LMG 18044 / NCTC 12198 / 12198</strain>
    </source>
</reference>
<name>D3UJB0_HELM1</name>
<dbReference type="KEGG" id="hms:HMU13310"/>
<evidence type="ECO:0000256" key="5">
    <source>
        <dbReference type="SAM" id="Coils"/>
    </source>
</evidence>
<dbReference type="GO" id="GO:0006310">
    <property type="term" value="P:DNA recombination"/>
    <property type="evidence" value="ECO:0007669"/>
    <property type="project" value="UniProtKB-KW"/>
</dbReference>
<dbReference type="InterPro" id="IPR003798">
    <property type="entry name" value="DNA_recombination_RmuC"/>
</dbReference>
<keyword evidence="3 5" id="KW-0175">Coiled coil</keyword>
<organism evidence="6 7">
    <name type="scientific">Helicobacter mustelae (strain ATCC 43772 / CCUG 25715 / CIP 103759 / LMG 18044 / NCTC 12198 / R85-136P)</name>
    <name type="common">Campylobacter mustelae</name>
    <dbReference type="NCBI Taxonomy" id="679897"/>
    <lineage>
        <taxon>Bacteria</taxon>
        <taxon>Pseudomonadati</taxon>
        <taxon>Campylobacterota</taxon>
        <taxon>Epsilonproteobacteria</taxon>
        <taxon>Campylobacterales</taxon>
        <taxon>Helicobacteraceae</taxon>
        <taxon>Helicobacter</taxon>
    </lineage>
</organism>
<evidence type="ECO:0000256" key="4">
    <source>
        <dbReference type="ARBA" id="ARBA00023172"/>
    </source>
</evidence>
<evidence type="ECO:0000256" key="3">
    <source>
        <dbReference type="ARBA" id="ARBA00023054"/>
    </source>
</evidence>
<feature type="coiled-coil region" evidence="5">
    <location>
        <begin position="28"/>
        <end position="138"/>
    </location>
</feature>
<evidence type="ECO:0000256" key="2">
    <source>
        <dbReference type="ARBA" id="ARBA00009840"/>
    </source>
</evidence>
<gene>
    <name evidence="6" type="primary">rumC</name>
    <name evidence="6" type="ordered locus">HMU13310</name>
</gene>
<sequence length="434" mass="50108">MPLLIALAISLLFLVGLAFYAYMLRSALNAKSAQNTALEKENTNLQNQNLECRENFHKLKEQVSILQTQLQAKEEKILELQSSYELRTREQKEDYHAQITELRAQYQNNITTLKEELHKNIQEQNQSLLAQNKNLINEDSKKILSEIFDPLKERIKSYEKRLGENEVILGQQIRQVFDFSKNISDNANNLANILKGDKKIRGNFGEIQLKNVLENSGLVKGEQYKLQESLKWENARYVPDAIIYLERDKSVIVDAKFSLPSNLDFQRLDDGVGGELSQNLRARIDELAKKPYKQLGDYSFVLLFIPYQNLLDLALDKDPSLYQYAYNQEVYLTTPHTLFMALKTINLTWLNIRRDENISKAFEEIGKFYDKFCGIVQNFEEMKRHLNSLQKSADGLDNKLISGSGNLSTRFEQLKTLGIKTQKSLAQHNKSLLS</sequence>
<dbReference type="Proteomes" id="UP000001522">
    <property type="component" value="Chromosome"/>
</dbReference>
<dbReference type="Pfam" id="PF02646">
    <property type="entry name" value="RmuC"/>
    <property type="match status" value="1"/>
</dbReference>
<dbReference type="STRING" id="679897.HMU13310"/>
<proteinExistence type="inferred from homology"/>
<comment type="similarity">
    <text evidence="2">Belongs to the RmuC family.</text>
</comment>
<protein>
    <submittedName>
        <fullName evidence="6">Putative DNA recombination protein</fullName>
    </submittedName>
</protein>
<evidence type="ECO:0000313" key="6">
    <source>
        <dbReference type="EMBL" id="CBG40585.1"/>
    </source>
</evidence>
<keyword evidence="7" id="KW-1185">Reference proteome</keyword>
<keyword evidence="4" id="KW-0233">DNA recombination</keyword>
<evidence type="ECO:0000313" key="7">
    <source>
        <dbReference type="Proteomes" id="UP000001522"/>
    </source>
</evidence>
<dbReference type="eggNOG" id="COG1322">
    <property type="taxonomic scope" value="Bacteria"/>
</dbReference>
<dbReference type="HOGENOM" id="CLU_024057_0_1_7"/>
<comment type="function">
    <text evidence="1">Involved in DNA recombination.</text>
</comment>
<dbReference type="PANTHER" id="PTHR30563:SF0">
    <property type="entry name" value="DNA RECOMBINATION PROTEIN RMUC"/>
    <property type="match status" value="1"/>
</dbReference>
<dbReference type="AlphaFoldDB" id="D3UJB0"/>
<accession>D3UJB0</accession>